<dbReference type="OrthoDB" id="148990at2"/>
<evidence type="ECO:0000313" key="7">
    <source>
        <dbReference type="Proteomes" id="UP000235653"/>
    </source>
</evidence>
<dbReference type="RefSeq" id="WP_102331663.1">
    <property type="nucleotide sequence ID" value="NZ_CP058566.2"/>
</dbReference>
<proteinExistence type="predicted"/>
<protein>
    <submittedName>
        <fullName evidence="6">YihY/virulence factor BrkB family protein</fullName>
    </submittedName>
</protein>
<comment type="caution">
    <text evidence="6">The sequence shown here is derived from an EMBL/GenBank/DDBJ whole genome shotgun (WGS) entry which is preliminary data.</text>
</comment>
<dbReference type="PANTHER" id="PTHR30213">
    <property type="entry name" value="INNER MEMBRANE PROTEIN YHJD"/>
    <property type="match status" value="1"/>
</dbReference>
<organism evidence="6 7">
    <name type="scientific">Dehalogenimonas etheniformans</name>
    <dbReference type="NCBI Taxonomy" id="1536648"/>
    <lineage>
        <taxon>Bacteria</taxon>
        <taxon>Bacillati</taxon>
        <taxon>Chloroflexota</taxon>
        <taxon>Dehalococcoidia</taxon>
        <taxon>Dehalococcoidales</taxon>
        <taxon>Dehalococcoidaceae</taxon>
        <taxon>Dehalogenimonas</taxon>
    </lineage>
</organism>
<dbReference type="PIRSF" id="PIRSF035875">
    <property type="entry name" value="RNase_BN"/>
    <property type="match status" value="1"/>
</dbReference>
<sequence>MTIKQTIAKLKKKYNPAYERWLAKPFIQLIVRIANQAGNTAAGDLAGNVSFNIILSILPLFFGALALFAYFFNTADVQTHLINYFSANFPSLVDNLQSNLDRVDNAKAALGLVGALGSVWTGINVFGSLDDAVNRAWGVKKFRPLFHAKLVELGMAIGCGLLFLVSIGFSTILEFFPNIALLKNHVVQGGGYVISFGLMFMLFSLMYKIFPNVKTTWREVFPGAIFAAVAFELARQLFFAFAGNSTRFEVIYGSLSTMVLFITWVYYASMVAIIGAIFTVEYNALRKERLEGNYHVIKPGESHNAHEEKVFLNKTRENLR</sequence>
<evidence type="ECO:0000256" key="3">
    <source>
        <dbReference type="ARBA" id="ARBA00022692"/>
    </source>
</evidence>
<name>A0A2P5P5A3_9CHLR</name>
<accession>A0A2P5P5A3</accession>
<keyword evidence="2" id="KW-1003">Cell membrane</keyword>
<evidence type="ECO:0000256" key="2">
    <source>
        <dbReference type="ARBA" id="ARBA00022475"/>
    </source>
</evidence>
<keyword evidence="5" id="KW-0472">Membrane</keyword>
<gene>
    <name evidence="6" type="ORF">JP09_009080</name>
</gene>
<evidence type="ECO:0000313" key="6">
    <source>
        <dbReference type="EMBL" id="PPD57471.1"/>
    </source>
</evidence>
<dbReference type="PANTHER" id="PTHR30213:SF0">
    <property type="entry name" value="UPF0761 MEMBRANE PROTEIN YIHY"/>
    <property type="match status" value="1"/>
</dbReference>
<dbReference type="EMBL" id="JQAN02000012">
    <property type="protein sequence ID" value="PPD57471.1"/>
    <property type="molecule type" value="Genomic_DNA"/>
</dbReference>
<dbReference type="InterPro" id="IPR017039">
    <property type="entry name" value="Virul_fac_BrkB"/>
</dbReference>
<evidence type="ECO:0000256" key="5">
    <source>
        <dbReference type="ARBA" id="ARBA00023136"/>
    </source>
</evidence>
<dbReference type="NCBIfam" id="TIGR00765">
    <property type="entry name" value="yihY_not_rbn"/>
    <property type="match status" value="1"/>
</dbReference>
<dbReference type="Proteomes" id="UP000235653">
    <property type="component" value="Unassembled WGS sequence"/>
</dbReference>
<keyword evidence="3" id="KW-0812">Transmembrane</keyword>
<reference evidence="6 7" key="1">
    <citation type="journal article" date="2017" name="ISME J.">
        <title>Grape pomace compost harbors organohalide-respiring Dehalogenimonas species with novel reductive dehalogenase genes.</title>
        <authorList>
            <person name="Yang Y."/>
            <person name="Higgins S.A."/>
            <person name="Yan J."/>
            <person name="Simsir B."/>
            <person name="Chourey K."/>
            <person name="Iyer R."/>
            <person name="Hettich R.L."/>
            <person name="Baldwin B."/>
            <person name="Ogles D.M."/>
            <person name="Loffler F.E."/>
        </authorList>
    </citation>
    <scope>NUCLEOTIDE SEQUENCE [LARGE SCALE GENOMIC DNA]</scope>
    <source>
        <strain evidence="6 7">GP</strain>
    </source>
</reference>
<comment type="subcellular location">
    <subcellularLocation>
        <location evidence="1">Cell membrane</location>
        <topology evidence="1">Multi-pass membrane protein</topology>
    </subcellularLocation>
</comment>
<evidence type="ECO:0000256" key="4">
    <source>
        <dbReference type="ARBA" id="ARBA00022989"/>
    </source>
</evidence>
<dbReference type="GO" id="GO:0005886">
    <property type="term" value="C:plasma membrane"/>
    <property type="evidence" value="ECO:0007669"/>
    <property type="project" value="UniProtKB-SubCell"/>
</dbReference>
<keyword evidence="7" id="KW-1185">Reference proteome</keyword>
<evidence type="ECO:0000256" key="1">
    <source>
        <dbReference type="ARBA" id="ARBA00004651"/>
    </source>
</evidence>
<dbReference type="Pfam" id="PF03631">
    <property type="entry name" value="Virul_fac_BrkB"/>
    <property type="match status" value="1"/>
</dbReference>
<keyword evidence="4" id="KW-1133">Transmembrane helix</keyword>
<dbReference type="AlphaFoldDB" id="A0A2P5P5A3"/>